<comment type="caution">
    <text evidence="8">The sequence shown here is derived from an EMBL/GenBank/DDBJ whole genome shotgun (WGS) entry which is preliminary data.</text>
</comment>
<keyword evidence="5 6" id="KW-0687">Ribonucleoprotein</keyword>
<dbReference type="EMBL" id="JYNY01000372">
    <property type="protein sequence ID" value="KJJ84333.1"/>
    <property type="molecule type" value="Genomic_DNA"/>
</dbReference>
<dbReference type="GO" id="GO:0019843">
    <property type="term" value="F:rRNA binding"/>
    <property type="evidence" value="ECO:0007669"/>
    <property type="project" value="UniProtKB-UniRule"/>
</dbReference>
<keyword evidence="3 6" id="KW-0694">RNA-binding</keyword>
<dbReference type="NCBIfam" id="NF004123">
    <property type="entry name" value="PRK05610.1"/>
    <property type="match status" value="1"/>
</dbReference>
<evidence type="ECO:0000313" key="9">
    <source>
        <dbReference type="Proteomes" id="UP000033428"/>
    </source>
</evidence>
<sequence>MRSEIKKKQVIGEVINNKMTNAVTIQLEVKKRHPIYKKFVIRHKKIKAHNTNKDVKIGDTVRLLETKPISKEICWRVVNIIERGQKG</sequence>
<dbReference type="GO" id="GO:0003735">
    <property type="term" value="F:structural constituent of ribosome"/>
    <property type="evidence" value="ECO:0007669"/>
    <property type="project" value="InterPro"/>
</dbReference>
<comment type="subunit">
    <text evidence="6">Part of the 30S ribosomal subunit.</text>
</comment>
<dbReference type="PRINTS" id="PR00973">
    <property type="entry name" value="RIBOSOMALS17"/>
</dbReference>
<comment type="similarity">
    <text evidence="1 6 7">Belongs to the universal ribosomal protein uS17 family.</text>
</comment>
<dbReference type="InterPro" id="IPR000266">
    <property type="entry name" value="Ribosomal_uS17"/>
</dbReference>
<dbReference type="PANTHER" id="PTHR10744:SF1">
    <property type="entry name" value="SMALL RIBOSOMAL SUBUNIT PROTEIN US17M"/>
    <property type="match status" value="1"/>
</dbReference>
<evidence type="ECO:0000256" key="4">
    <source>
        <dbReference type="ARBA" id="ARBA00022980"/>
    </source>
</evidence>
<dbReference type="HAMAP" id="MF_01345_B">
    <property type="entry name" value="Ribosomal_uS17_B"/>
    <property type="match status" value="1"/>
</dbReference>
<protein>
    <recommendedName>
        <fullName evidence="6">Small ribosomal subunit protein uS17</fullName>
    </recommendedName>
</protein>
<evidence type="ECO:0000256" key="2">
    <source>
        <dbReference type="ARBA" id="ARBA00022730"/>
    </source>
</evidence>
<keyword evidence="9" id="KW-1185">Reference proteome</keyword>
<evidence type="ECO:0000256" key="3">
    <source>
        <dbReference type="ARBA" id="ARBA00022884"/>
    </source>
</evidence>
<proteinExistence type="inferred from homology"/>
<dbReference type="Pfam" id="PF00366">
    <property type="entry name" value="Ribosomal_S17"/>
    <property type="match status" value="1"/>
</dbReference>
<keyword evidence="2 6" id="KW-0699">rRNA-binding</keyword>
<evidence type="ECO:0000256" key="1">
    <source>
        <dbReference type="ARBA" id="ARBA00010254"/>
    </source>
</evidence>
<dbReference type="PANTHER" id="PTHR10744">
    <property type="entry name" value="40S RIBOSOMAL PROTEIN S11 FAMILY MEMBER"/>
    <property type="match status" value="1"/>
</dbReference>
<dbReference type="PROSITE" id="PS00056">
    <property type="entry name" value="RIBOSOMAL_S17"/>
    <property type="match status" value="1"/>
</dbReference>
<dbReference type="Gene3D" id="2.40.50.140">
    <property type="entry name" value="Nucleic acid-binding proteins"/>
    <property type="match status" value="1"/>
</dbReference>
<organism evidence="8 9">
    <name type="scientific">Candidatus Omnitrophus magneticus</name>
    <dbReference type="NCBI Taxonomy" id="1609969"/>
    <lineage>
        <taxon>Bacteria</taxon>
        <taxon>Pseudomonadati</taxon>
        <taxon>Candidatus Omnitrophota</taxon>
        <taxon>Candidatus Omnitrophus</taxon>
    </lineage>
</organism>
<keyword evidence="4 6" id="KW-0689">Ribosomal protein</keyword>
<accession>A0A0F0CLY0</accession>
<evidence type="ECO:0000256" key="6">
    <source>
        <dbReference type="HAMAP-Rule" id="MF_01345"/>
    </source>
</evidence>
<dbReference type="InterPro" id="IPR019984">
    <property type="entry name" value="Ribosomal_uS17_bact/chlr"/>
</dbReference>
<dbReference type="InterPro" id="IPR019979">
    <property type="entry name" value="Ribosomal_uS17_CS"/>
</dbReference>
<dbReference type="AlphaFoldDB" id="A0A0F0CLY0"/>
<evidence type="ECO:0000256" key="7">
    <source>
        <dbReference type="RuleBase" id="RU003872"/>
    </source>
</evidence>
<name>A0A0F0CLY0_9BACT</name>
<reference evidence="8 9" key="1">
    <citation type="submission" date="2015-02" db="EMBL/GenBank/DDBJ databases">
        <title>Single-cell genomics of uncultivated deep-branching MTB reveals a conserved set of magnetosome genes.</title>
        <authorList>
            <person name="Kolinko S."/>
            <person name="Richter M."/>
            <person name="Glockner F.O."/>
            <person name="Brachmann A."/>
            <person name="Schuler D."/>
        </authorList>
    </citation>
    <scope>NUCLEOTIDE SEQUENCE [LARGE SCALE GENOMIC DNA]</scope>
    <source>
        <strain evidence="8">SKK-01</strain>
    </source>
</reference>
<dbReference type="SUPFAM" id="SSF50249">
    <property type="entry name" value="Nucleic acid-binding proteins"/>
    <property type="match status" value="1"/>
</dbReference>
<dbReference type="InterPro" id="IPR012340">
    <property type="entry name" value="NA-bd_OB-fold"/>
</dbReference>
<evidence type="ECO:0000256" key="5">
    <source>
        <dbReference type="ARBA" id="ARBA00023274"/>
    </source>
</evidence>
<evidence type="ECO:0000313" key="8">
    <source>
        <dbReference type="EMBL" id="KJJ84333.1"/>
    </source>
</evidence>
<dbReference type="GO" id="GO:0006412">
    <property type="term" value="P:translation"/>
    <property type="evidence" value="ECO:0007669"/>
    <property type="project" value="UniProtKB-UniRule"/>
</dbReference>
<dbReference type="GO" id="GO:0022627">
    <property type="term" value="C:cytosolic small ribosomal subunit"/>
    <property type="evidence" value="ECO:0007669"/>
    <property type="project" value="TreeGrafter"/>
</dbReference>
<gene>
    <name evidence="6" type="primary">rpsQ</name>
    <name evidence="8" type="ORF">OMAG_001796</name>
</gene>
<dbReference type="CDD" id="cd00364">
    <property type="entry name" value="Ribosomal_uS17"/>
    <property type="match status" value="1"/>
</dbReference>
<comment type="function">
    <text evidence="6">One of the primary rRNA binding proteins, it binds specifically to the 5'-end of 16S ribosomal RNA.</text>
</comment>
<dbReference type="Proteomes" id="UP000033428">
    <property type="component" value="Unassembled WGS sequence"/>
</dbReference>